<dbReference type="Pfam" id="PF22658">
    <property type="entry name" value="YycE-like_N"/>
    <property type="match status" value="1"/>
</dbReference>
<keyword evidence="3" id="KW-1185">Reference proteome</keyword>
<dbReference type="EMBL" id="BNJF01000004">
    <property type="protein sequence ID" value="GHO48411.1"/>
    <property type="molecule type" value="Genomic_DNA"/>
</dbReference>
<dbReference type="AlphaFoldDB" id="A0A8J3I485"/>
<dbReference type="InterPro" id="IPR037523">
    <property type="entry name" value="VOC_core"/>
</dbReference>
<dbReference type="CDD" id="cd06587">
    <property type="entry name" value="VOC"/>
    <property type="match status" value="1"/>
</dbReference>
<gene>
    <name evidence="2" type="ORF">KSX_65740</name>
</gene>
<evidence type="ECO:0000313" key="3">
    <source>
        <dbReference type="Proteomes" id="UP000612362"/>
    </source>
</evidence>
<organism evidence="2 3">
    <name type="scientific">Ktedonospora formicarum</name>
    <dbReference type="NCBI Taxonomy" id="2778364"/>
    <lineage>
        <taxon>Bacteria</taxon>
        <taxon>Bacillati</taxon>
        <taxon>Chloroflexota</taxon>
        <taxon>Ktedonobacteria</taxon>
        <taxon>Ktedonobacterales</taxon>
        <taxon>Ktedonobacteraceae</taxon>
        <taxon>Ktedonospora</taxon>
    </lineage>
</organism>
<dbReference type="InterPro" id="IPR058998">
    <property type="entry name" value="YycE-like_N"/>
</dbReference>
<protein>
    <recommendedName>
        <fullName evidence="1">VOC domain-containing protein</fullName>
    </recommendedName>
</protein>
<dbReference type="RefSeq" id="WP_220197624.1">
    <property type="nucleotide sequence ID" value="NZ_BNJF01000004.1"/>
</dbReference>
<feature type="domain" description="VOC" evidence="1">
    <location>
        <begin position="14"/>
        <end position="136"/>
    </location>
</feature>
<proteinExistence type="predicted"/>
<evidence type="ECO:0000259" key="1">
    <source>
        <dbReference type="PROSITE" id="PS51819"/>
    </source>
</evidence>
<name>A0A8J3I485_9CHLR</name>
<dbReference type="PROSITE" id="PS51819">
    <property type="entry name" value="VOC"/>
    <property type="match status" value="1"/>
</dbReference>
<dbReference type="Pfam" id="PF22659">
    <property type="entry name" value="YycE-like_C"/>
    <property type="match status" value="1"/>
</dbReference>
<comment type="caution">
    <text evidence="2">The sequence shown here is derived from an EMBL/GenBank/DDBJ whole genome shotgun (WGS) entry which is preliminary data.</text>
</comment>
<dbReference type="InterPro" id="IPR029068">
    <property type="entry name" value="Glyas_Bleomycin-R_OHBP_Dase"/>
</dbReference>
<dbReference type="Proteomes" id="UP000612362">
    <property type="component" value="Unassembled WGS sequence"/>
</dbReference>
<dbReference type="SUPFAM" id="SSF54593">
    <property type="entry name" value="Glyoxalase/Bleomycin resistance protein/Dihydroxybiphenyl dioxygenase"/>
    <property type="match status" value="1"/>
</dbReference>
<dbReference type="InterPro" id="IPR058997">
    <property type="entry name" value="YycE-like_C"/>
</dbReference>
<accession>A0A8J3I485</accession>
<dbReference type="Gene3D" id="3.10.180.10">
    <property type="entry name" value="2,3-Dihydroxybiphenyl 1,2-Dioxygenase, domain 1"/>
    <property type="match status" value="1"/>
</dbReference>
<reference evidence="2" key="1">
    <citation type="submission" date="2020-10" db="EMBL/GenBank/DDBJ databases">
        <title>Taxonomic study of unclassified bacteria belonging to the class Ktedonobacteria.</title>
        <authorList>
            <person name="Yabe S."/>
            <person name="Wang C.M."/>
            <person name="Zheng Y."/>
            <person name="Sakai Y."/>
            <person name="Cavaletti L."/>
            <person name="Monciardini P."/>
            <person name="Donadio S."/>
        </authorList>
    </citation>
    <scope>NUCLEOTIDE SEQUENCE</scope>
    <source>
        <strain evidence="2">SOSP1-1</strain>
    </source>
</reference>
<sequence length="137" mass="15524">MTAQEQWPTTLPVIRARVARPTDRLDEVVRFYQEGVGLPFIERFEGAGYTGVLLGLPGVTYHLEFTQHVDGSPCPAPSRDNLLVLYMEDREAMDRIVARLADMGFPSVPPENPYWSADRSVTVEDPDGWRVVFMQIK</sequence>
<evidence type="ECO:0000313" key="2">
    <source>
        <dbReference type="EMBL" id="GHO48411.1"/>
    </source>
</evidence>